<sequence>MQSLHAILAANKTGQQRGLYSVCSAHPLVLKAALLQAKQDQSPLLIEATANQVNQDGGYTGMAPTDFIAFVRQLATEVGFNEQQLIFGGDHLGPVCWQYLPAAQAMAKAEVLIAAFVAAGFEKIHLDTSMPCADDPAVLSDEVIADRAAQLCQVAEQSAATKGRAGSLCYVIGTEVPPPGGVAELEQGIAPTSVASVKATLQAHKQAFAAAGLAAEVWSRVIAVVVQPGVEFDNSQVHAFDADKAHDLTAFIQAEPGLVFEAHSTDYQSSMAYRALVQGHFAILKVGPQLTFALREALFALALLEQQLIPASQSSALVTTCLALMAEKPQHWHKFYRAEGAELVQLQLYSYSDRIRYYWPEPLLQQAVARLFSNLRGCTLSQPLLHQFLPQHTVPESVQSLTTDPEQLVIRHIQRVLARYAKACGFQQQELQQ</sequence>
<dbReference type="Pfam" id="PF08013">
    <property type="entry name" value="GatZ_KbaZ-like"/>
    <property type="match status" value="1"/>
</dbReference>
<dbReference type="InterPro" id="IPR012062">
    <property type="entry name" value="GatZ/KbaZ-like"/>
</dbReference>
<proteinExistence type="predicted"/>
<evidence type="ECO:0000313" key="2">
    <source>
        <dbReference type="EMBL" id="MDP4529502.1"/>
    </source>
</evidence>
<dbReference type="GO" id="GO:0009025">
    <property type="term" value="F:tagatose-bisphosphate aldolase activity"/>
    <property type="evidence" value="ECO:0007669"/>
    <property type="project" value="UniProtKB-EC"/>
</dbReference>
<dbReference type="Proteomes" id="UP001236258">
    <property type="component" value="Unassembled WGS sequence"/>
</dbReference>
<dbReference type="InterPro" id="IPR050303">
    <property type="entry name" value="GatZ_KbaZ_carbometab"/>
</dbReference>
<gene>
    <name evidence="2" type="ORF">Q3O59_10745</name>
</gene>
<dbReference type="RefSeq" id="WP_305945585.1">
    <property type="nucleotide sequence ID" value="NZ_JAUZVY010000004.1"/>
</dbReference>
<comment type="caution">
    <text evidence="2">The sequence shown here is derived from an EMBL/GenBank/DDBJ whole genome shotgun (WGS) entry which is preliminary data.</text>
</comment>
<dbReference type="PANTHER" id="PTHR32502">
    <property type="entry name" value="N-ACETYLGALACTOSAMINE PERMEASE II COMPONENT-RELATED"/>
    <property type="match status" value="1"/>
</dbReference>
<dbReference type="Gene3D" id="1.10.400.20">
    <property type="entry name" value="putative tagatose 6-phosphate kinase domain like"/>
    <property type="match status" value="1"/>
</dbReference>
<name>A0ABT9GRA9_9GAMM</name>
<dbReference type="InterPro" id="IPR013785">
    <property type="entry name" value="Aldolase_TIM"/>
</dbReference>
<keyword evidence="2" id="KW-0456">Lyase</keyword>
<comment type="pathway">
    <text evidence="1">Carbohydrate metabolism; D-tagatose 6-phosphate degradation; D-glyceraldehyde 3-phosphate and glycerone phosphate from D-tagatose 6-phosphate: step 2/2.</text>
</comment>
<dbReference type="PIRSF" id="PIRSF009264">
    <property type="entry name" value="TagBP_ald_AgaZ"/>
    <property type="match status" value="1"/>
</dbReference>
<evidence type="ECO:0000256" key="1">
    <source>
        <dbReference type="ARBA" id="ARBA00005191"/>
    </source>
</evidence>
<organism evidence="2 3">
    <name type="scientific">Alkalimonas delamerensis</name>
    <dbReference type="NCBI Taxonomy" id="265981"/>
    <lineage>
        <taxon>Bacteria</taxon>
        <taxon>Pseudomonadati</taxon>
        <taxon>Pseudomonadota</taxon>
        <taxon>Gammaproteobacteria</taxon>
        <taxon>Alkalimonas</taxon>
    </lineage>
</organism>
<dbReference type="EMBL" id="JAUZVY010000004">
    <property type="protein sequence ID" value="MDP4529502.1"/>
    <property type="molecule type" value="Genomic_DNA"/>
</dbReference>
<dbReference type="PANTHER" id="PTHR32502:SF2">
    <property type="entry name" value="D-TAGATOSE-1,6-BISPHOSPHATE ALDOLASE SUBUNIT KBAZ"/>
    <property type="match status" value="1"/>
</dbReference>
<evidence type="ECO:0000313" key="3">
    <source>
        <dbReference type="Proteomes" id="UP001236258"/>
    </source>
</evidence>
<reference evidence="2 3" key="1">
    <citation type="submission" date="2023-08" db="EMBL/GenBank/DDBJ databases">
        <authorList>
            <person name="Joshi A."/>
            <person name="Thite S."/>
        </authorList>
    </citation>
    <scope>NUCLEOTIDE SEQUENCE [LARGE SCALE GENOMIC DNA]</scope>
    <source>
        <strain evidence="2 3">1E1</strain>
    </source>
</reference>
<dbReference type="NCBIfam" id="TIGR02810">
    <property type="entry name" value="agaZ_gatZ"/>
    <property type="match status" value="1"/>
</dbReference>
<dbReference type="Gene3D" id="3.20.20.70">
    <property type="entry name" value="Aldolase class I"/>
    <property type="match status" value="1"/>
</dbReference>
<keyword evidence="3" id="KW-1185">Reference proteome</keyword>
<dbReference type="EC" id="4.1.2.40" evidence="2"/>
<dbReference type="SUPFAM" id="SSF51569">
    <property type="entry name" value="Aldolase"/>
    <property type="match status" value="1"/>
</dbReference>
<accession>A0ABT9GRA9</accession>
<protein>
    <submittedName>
        <fullName evidence="2">D-tagatose-bisphosphate aldolase, class II, non-catalytic subunit</fullName>
        <ecNumber evidence="2">4.1.2.40</ecNumber>
    </submittedName>
</protein>